<dbReference type="GO" id="GO:0007204">
    <property type="term" value="P:positive regulation of cytosolic calcium ion concentration"/>
    <property type="evidence" value="ECO:0007669"/>
    <property type="project" value="TreeGrafter"/>
</dbReference>
<evidence type="ECO:0000256" key="4">
    <source>
        <dbReference type="ARBA" id="ARBA00022475"/>
    </source>
</evidence>
<organism evidence="20 21">
    <name type="scientific">Myodes glareolus</name>
    <name type="common">Bank vole</name>
    <name type="synonym">Clethrionomys glareolus</name>
    <dbReference type="NCBI Taxonomy" id="447135"/>
    <lineage>
        <taxon>Eukaryota</taxon>
        <taxon>Metazoa</taxon>
        <taxon>Chordata</taxon>
        <taxon>Craniata</taxon>
        <taxon>Vertebrata</taxon>
        <taxon>Euteleostomi</taxon>
        <taxon>Mammalia</taxon>
        <taxon>Eutheria</taxon>
        <taxon>Euarchontoglires</taxon>
        <taxon>Glires</taxon>
        <taxon>Rodentia</taxon>
        <taxon>Myomorpha</taxon>
        <taxon>Muroidea</taxon>
        <taxon>Cricetidae</taxon>
        <taxon>Arvicolinae</taxon>
        <taxon>Myodes</taxon>
    </lineage>
</organism>
<evidence type="ECO:0000259" key="19">
    <source>
        <dbReference type="PROSITE" id="PS50262"/>
    </source>
</evidence>
<dbReference type="FunFam" id="1.20.1070.10:FF:000101">
    <property type="entry name" value="Prostaglandin E2 receptor EP4 subtype"/>
    <property type="match status" value="1"/>
</dbReference>
<gene>
    <name evidence="20" type="ORF">U0070_012771</name>
</gene>
<evidence type="ECO:0000313" key="20">
    <source>
        <dbReference type="EMBL" id="KAK7810645.1"/>
    </source>
</evidence>
<comment type="similarity">
    <text evidence="16">Belongs to the G-protein coupled receptor 1 family.</text>
</comment>
<dbReference type="Pfam" id="PF00001">
    <property type="entry name" value="7tm_1"/>
    <property type="match status" value="1"/>
</dbReference>
<feature type="transmembrane region" description="Helical" evidence="18">
    <location>
        <begin position="338"/>
        <end position="363"/>
    </location>
</feature>
<dbReference type="Gene3D" id="1.20.1070.10">
    <property type="entry name" value="Rhodopsin 7-helix transmembrane proteins"/>
    <property type="match status" value="1"/>
</dbReference>
<evidence type="ECO:0000256" key="15">
    <source>
        <dbReference type="ARBA" id="ARBA00031869"/>
    </source>
</evidence>
<dbReference type="InterPro" id="IPR008365">
    <property type="entry name" value="Prostanoid_rcpt"/>
</dbReference>
<evidence type="ECO:0000256" key="16">
    <source>
        <dbReference type="RuleBase" id="RU000688"/>
    </source>
</evidence>
<keyword evidence="4" id="KW-1003">Cell membrane</keyword>
<proteinExistence type="inferred from homology"/>
<dbReference type="GO" id="GO:0005886">
    <property type="term" value="C:plasma membrane"/>
    <property type="evidence" value="ECO:0007669"/>
    <property type="project" value="UniProtKB-SubCell"/>
</dbReference>
<feature type="transmembrane region" description="Helical" evidence="18">
    <location>
        <begin position="173"/>
        <end position="194"/>
    </location>
</feature>
<keyword evidence="12" id="KW-0325">Glycoprotein</keyword>
<dbReference type="PANTHER" id="PTHR11866:SF6">
    <property type="entry name" value="PROSTAGLANDIN E2 RECEPTOR EP4 SUBTYPE"/>
    <property type="match status" value="1"/>
</dbReference>
<dbReference type="PROSITE" id="PS00237">
    <property type="entry name" value="G_PROTEIN_RECEP_F1_1"/>
    <property type="match status" value="1"/>
</dbReference>
<dbReference type="Proteomes" id="UP001488838">
    <property type="component" value="Unassembled WGS sequence"/>
</dbReference>
<dbReference type="InterPro" id="IPR001758">
    <property type="entry name" value="Prost_EP4_rcpt"/>
</dbReference>
<dbReference type="PROSITE" id="PS50262">
    <property type="entry name" value="G_PROTEIN_RECEP_F1_2"/>
    <property type="match status" value="1"/>
</dbReference>
<comment type="subunit">
    <text evidence="2">Interacts with FEM1A.</text>
</comment>
<dbReference type="AlphaFoldDB" id="A0AAW0I8B0"/>
<evidence type="ECO:0000256" key="14">
    <source>
        <dbReference type="ARBA" id="ARBA00025493"/>
    </source>
</evidence>
<evidence type="ECO:0000256" key="2">
    <source>
        <dbReference type="ARBA" id="ARBA00011094"/>
    </source>
</evidence>
<dbReference type="PRINTS" id="PR00586">
    <property type="entry name" value="PRSTNOIDEP4R"/>
</dbReference>
<feature type="transmembrane region" description="Helical" evidence="18">
    <location>
        <begin position="249"/>
        <end position="267"/>
    </location>
</feature>
<evidence type="ECO:0000256" key="5">
    <source>
        <dbReference type="ARBA" id="ARBA00022553"/>
    </source>
</evidence>
<evidence type="ECO:0000256" key="9">
    <source>
        <dbReference type="ARBA" id="ARBA00023136"/>
    </source>
</evidence>
<keyword evidence="5" id="KW-0597">Phosphoprotein</keyword>
<keyword evidence="8 16" id="KW-0297">G-protein coupled receptor</keyword>
<sequence length="640" mass="69295">MSANGRPGRALTVSAFARETCGEEKSLYRVQGESQARNPAAGEEDEQPQIRAPGPRDPAPPPEHKERPQRQPPSPVAVPSARGWGGGNPDQRSVPPARVAAHLDADLPHQTCGLCKAVTRPGERAHLSLSCLSPSPDRTVSPNAVNSILTTSMSIPGVNASFSSASERLNSPVTIPAVMFIFGVVGNLVAIIVLCKSRKEQKETTFYTLVCGLAVTDLLGTLLVSPVTIATYMKGQWPGDQALCDYSTFILLFFGLSGLSIICAMSIERYLAINHAYFYSHYVDKRLAGLTLFAVYASNVLFCALPNMGLGRSERQYPGTWCFIDWTTNVTAYAAFSYMYAGFSSFLILATVLCNVLVCGALLRMHRQFMRRTSLGTEQHHAAAAAAVASAACRGHAGASPALQRLSDFRRRRSFRRIAGAEIQMVILLIATSLVVLICSIPLVVRVFINQLYQPSVVKDISRNPDLQAIRIASVNPILDPWIYILLRKTVLSKAIEKIKCLFCRIGGSGRDGSTQHCSESRRTSSAMSSHSRSFLSRELREISSTSQTLLYLPDLSESSLGGRNLLPGVHGTSLPQADTTSLRTLRTSETSDSSQGQDSESVLLVDEVGGSGREEPASKGNALQVTFPSETLNLSEKCI</sequence>
<evidence type="ECO:0000256" key="10">
    <source>
        <dbReference type="ARBA" id="ARBA00023157"/>
    </source>
</evidence>
<dbReference type="PANTHER" id="PTHR11866">
    <property type="entry name" value="G-PROTEIN COUPLED RECEPTOR FAMILY 1 MEMBER"/>
    <property type="match status" value="1"/>
</dbReference>
<evidence type="ECO:0000256" key="13">
    <source>
        <dbReference type="ARBA" id="ARBA00023224"/>
    </source>
</evidence>
<comment type="caution">
    <text evidence="20">The sequence shown here is derived from an EMBL/GenBank/DDBJ whole genome shotgun (WGS) entry which is preliminary data.</text>
</comment>
<keyword evidence="10" id="KW-1015">Disulfide bond</keyword>
<dbReference type="InterPro" id="IPR001244">
    <property type="entry name" value="Prostglndn_DP_rcpt"/>
</dbReference>
<evidence type="ECO:0000256" key="6">
    <source>
        <dbReference type="ARBA" id="ARBA00022692"/>
    </source>
</evidence>
<feature type="transmembrane region" description="Helical" evidence="18">
    <location>
        <begin position="206"/>
        <end position="229"/>
    </location>
</feature>
<evidence type="ECO:0000256" key="7">
    <source>
        <dbReference type="ARBA" id="ARBA00022989"/>
    </source>
</evidence>
<protein>
    <recommendedName>
        <fullName evidence="3">Prostaglandin E2 receptor EP4 subtype</fullName>
    </recommendedName>
    <alternativeName>
        <fullName evidence="15">Prostanoid EP4 receptor</fullName>
    </alternativeName>
</protein>
<comment type="function">
    <text evidence="14">Receptor for prostaglandin E2 (PGE2). The activity of this receptor is mediated by G(s) proteins that stimulate adenylate cyclase. Has a relaxing effect on smooth muscle. May play an important role in regulating renal hemodynamics, intestinal epithelial transport, adrenal aldosterone secretion, and uterine function.</text>
</comment>
<dbReference type="GO" id="GO:0001818">
    <property type="term" value="P:negative regulation of cytokine production"/>
    <property type="evidence" value="ECO:0007669"/>
    <property type="project" value="UniProtKB-ARBA"/>
</dbReference>
<keyword evidence="13 16" id="KW-0807">Transducer</keyword>
<evidence type="ECO:0000256" key="18">
    <source>
        <dbReference type="SAM" id="Phobius"/>
    </source>
</evidence>
<dbReference type="GO" id="GO:0071380">
    <property type="term" value="P:cellular response to prostaglandin E stimulus"/>
    <property type="evidence" value="ECO:0007669"/>
    <property type="project" value="TreeGrafter"/>
</dbReference>
<feature type="region of interest" description="Disordered" evidence="17">
    <location>
        <begin position="567"/>
        <end position="602"/>
    </location>
</feature>
<evidence type="ECO:0000256" key="17">
    <source>
        <dbReference type="SAM" id="MobiDB-lite"/>
    </source>
</evidence>
<keyword evidence="21" id="KW-1185">Reference proteome</keyword>
<keyword evidence="7 18" id="KW-1133">Transmembrane helix</keyword>
<dbReference type="InterPro" id="IPR000276">
    <property type="entry name" value="GPCR_Rhodpsn"/>
</dbReference>
<evidence type="ECO:0000256" key="3">
    <source>
        <dbReference type="ARBA" id="ARBA00019131"/>
    </source>
</evidence>
<feature type="transmembrane region" description="Helical" evidence="18">
    <location>
        <begin position="287"/>
        <end position="308"/>
    </location>
</feature>
<feature type="compositionally biased region" description="Low complexity" evidence="17">
    <location>
        <begin position="579"/>
        <end position="595"/>
    </location>
</feature>
<accession>A0AAW0I8B0</accession>
<keyword evidence="11 16" id="KW-0675">Receptor</keyword>
<keyword evidence="9 18" id="KW-0472">Membrane</keyword>
<name>A0AAW0I8B0_MYOGA</name>
<dbReference type="EMBL" id="JBBHLL010000190">
    <property type="protein sequence ID" value="KAK7810645.1"/>
    <property type="molecule type" value="Genomic_DNA"/>
</dbReference>
<dbReference type="GO" id="GO:0004957">
    <property type="term" value="F:prostaglandin E receptor activity"/>
    <property type="evidence" value="ECO:0007669"/>
    <property type="project" value="InterPro"/>
</dbReference>
<keyword evidence="6 16" id="KW-0812">Transmembrane</keyword>
<dbReference type="CDD" id="cd15142">
    <property type="entry name" value="7tmA_PGE2_EP4"/>
    <property type="match status" value="1"/>
</dbReference>
<evidence type="ECO:0000256" key="8">
    <source>
        <dbReference type="ARBA" id="ARBA00023040"/>
    </source>
</evidence>
<dbReference type="GO" id="GO:0050728">
    <property type="term" value="P:negative regulation of inflammatory response"/>
    <property type="evidence" value="ECO:0007669"/>
    <property type="project" value="TreeGrafter"/>
</dbReference>
<comment type="subcellular location">
    <subcellularLocation>
        <location evidence="1">Cell membrane</location>
        <topology evidence="1">Multi-pass membrane protein</topology>
    </subcellularLocation>
</comment>
<dbReference type="GO" id="GO:0006954">
    <property type="term" value="P:inflammatory response"/>
    <property type="evidence" value="ECO:0007669"/>
    <property type="project" value="TreeGrafter"/>
</dbReference>
<feature type="domain" description="G-protein coupled receptors family 1 profile" evidence="19">
    <location>
        <begin position="186"/>
        <end position="484"/>
    </location>
</feature>
<dbReference type="InterPro" id="IPR017452">
    <property type="entry name" value="GPCR_Rhodpsn_7TM"/>
</dbReference>
<dbReference type="SUPFAM" id="SSF81321">
    <property type="entry name" value="Family A G protein-coupled receptor-like"/>
    <property type="match status" value="1"/>
</dbReference>
<feature type="region of interest" description="Disordered" evidence="17">
    <location>
        <begin position="510"/>
        <end position="532"/>
    </location>
</feature>
<evidence type="ECO:0000256" key="11">
    <source>
        <dbReference type="ARBA" id="ARBA00023170"/>
    </source>
</evidence>
<dbReference type="PRINTS" id="PR01788">
    <property type="entry name" value="PROSTANOIDR"/>
</dbReference>
<evidence type="ECO:0000256" key="12">
    <source>
        <dbReference type="ARBA" id="ARBA00023180"/>
    </source>
</evidence>
<feature type="transmembrane region" description="Helical" evidence="18">
    <location>
        <begin position="426"/>
        <end position="449"/>
    </location>
</feature>
<dbReference type="PRINTS" id="PR00428">
    <property type="entry name" value="PROSTAGLNDNR"/>
</dbReference>
<reference evidence="20 21" key="1">
    <citation type="journal article" date="2023" name="bioRxiv">
        <title>Conserved and derived expression patterns and positive selection on dental genes reveal complex evolutionary context of ever-growing rodent molars.</title>
        <authorList>
            <person name="Calamari Z.T."/>
            <person name="Song A."/>
            <person name="Cohen E."/>
            <person name="Akter M."/>
            <person name="Roy R.D."/>
            <person name="Hallikas O."/>
            <person name="Christensen M.M."/>
            <person name="Li P."/>
            <person name="Marangoni P."/>
            <person name="Jernvall J."/>
            <person name="Klein O.D."/>
        </authorList>
    </citation>
    <scope>NUCLEOTIDE SEQUENCE [LARGE SCALE GENOMIC DNA]</scope>
    <source>
        <strain evidence="20">V071</strain>
    </source>
</reference>
<evidence type="ECO:0000256" key="1">
    <source>
        <dbReference type="ARBA" id="ARBA00004651"/>
    </source>
</evidence>
<dbReference type="PRINTS" id="PR00237">
    <property type="entry name" value="GPCRRHODOPSN"/>
</dbReference>
<feature type="region of interest" description="Disordered" evidence="17">
    <location>
        <begin position="1"/>
        <end position="95"/>
    </location>
</feature>
<dbReference type="GO" id="GO:0007189">
    <property type="term" value="P:adenylate cyclase-activating G protein-coupled receptor signaling pathway"/>
    <property type="evidence" value="ECO:0007669"/>
    <property type="project" value="TreeGrafter"/>
</dbReference>
<evidence type="ECO:0000313" key="21">
    <source>
        <dbReference type="Proteomes" id="UP001488838"/>
    </source>
</evidence>